<feature type="transmembrane region" description="Helical" evidence="11">
    <location>
        <begin position="21"/>
        <end position="39"/>
    </location>
</feature>
<dbReference type="InterPro" id="IPR051045">
    <property type="entry name" value="TonB-dependent_transducer"/>
</dbReference>
<name>A0ABX0QCR9_9BACT</name>
<evidence type="ECO:0000256" key="9">
    <source>
        <dbReference type="ARBA" id="ARBA00023136"/>
    </source>
</evidence>
<dbReference type="Gene3D" id="3.30.1150.10">
    <property type="match status" value="1"/>
</dbReference>
<accession>A0ABX0QCR9</accession>
<keyword evidence="7" id="KW-0653">Protein transport</keyword>
<evidence type="ECO:0000256" key="4">
    <source>
        <dbReference type="ARBA" id="ARBA00022475"/>
    </source>
</evidence>
<evidence type="ECO:0000313" key="13">
    <source>
        <dbReference type="EMBL" id="NID09015.1"/>
    </source>
</evidence>
<proteinExistence type="inferred from homology"/>
<comment type="caution">
    <text evidence="13">The sequence shown here is derived from an EMBL/GenBank/DDBJ whole genome shotgun (WGS) entry which is preliminary data.</text>
</comment>
<keyword evidence="9 11" id="KW-0472">Membrane</keyword>
<feature type="compositionally biased region" description="Low complexity" evidence="10">
    <location>
        <begin position="47"/>
        <end position="63"/>
    </location>
</feature>
<dbReference type="Pfam" id="PF03544">
    <property type="entry name" value="TonB_C"/>
    <property type="match status" value="1"/>
</dbReference>
<evidence type="ECO:0000256" key="8">
    <source>
        <dbReference type="ARBA" id="ARBA00022989"/>
    </source>
</evidence>
<dbReference type="InterPro" id="IPR037682">
    <property type="entry name" value="TonB_C"/>
</dbReference>
<gene>
    <name evidence="13" type="ORF">F7231_02430</name>
</gene>
<evidence type="ECO:0000259" key="12">
    <source>
        <dbReference type="PROSITE" id="PS52015"/>
    </source>
</evidence>
<organism evidence="13 14">
    <name type="scientific">Fibrivirga algicola</name>
    <dbReference type="NCBI Taxonomy" id="2950420"/>
    <lineage>
        <taxon>Bacteria</taxon>
        <taxon>Pseudomonadati</taxon>
        <taxon>Bacteroidota</taxon>
        <taxon>Cytophagia</taxon>
        <taxon>Cytophagales</taxon>
        <taxon>Spirosomataceae</taxon>
        <taxon>Fibrivirga</taxon>
    </lineage>
</organism>
<dbReference type="InterPro" id="IPR006260">
    <property type="entry name" value="TonB/TolA_C"/>
</dbReference>
<evidence type="ECO:0000256" key="2">
    <source>
        <dbReference type="ARBA" id="ARBA00006555"/>
    </source>
</evidence>
<dbReference type="SUPFAM" id="SSF74653">
    <property type="entry name" value="TolA/TonB C-terminal domain"/>
    <property type="match status" value="1"/>
</dbReference>
<feature type="domain" description="TonB C-terminal" evidence="12">
    <location>
        <begin position="85"/>
        <end position="179"/>
    </location>
</feature>
<reference evidence="13" key="1">
    <citation type="submission" date="2024-05" db="EMBL/GenBank/DDBJ databases">
        <authorList>
            <person name="Jung D.-H."/>
        </authorList>
    </citation>
    <scope>NUCLEOTIDE SEQUENCE</scope>
    <source>
        <strain evidence="13">JA-25</strain>
    </source>
</reference>
<dbReference type="PANTHER" id="PTHR33446:SF2">
    <property type="entry name" value="PROTEIN TONB"/>
    <property type="match status" value="1"/>
</dbReference>
<keyword evidence="8 11" id="KW-1133">Transmembrane helix</keyword>
<feature type="region of interest" description="Disordered" evidence="10">
    <location>
        <begin position="42"/>
        <end position="63"/>
    </location>
</feature>
<dbReference type="Proteomes" id="UP000606008">
    <property type="component" value="Unassembled WGS sequence"/>
</dbReference>
<evidence type="ECO:0000313" key="14">
    <source>
        <dbReference type="Proteomes" id="UP000606008"/>
    </source>
</evidence>
<sequence>MSKELVAAIEPCLRLMCHRNLITCALMVPVCMTFLALTTRPEPRTGSNTARPSAATSAPASLTEPASSYIGEVFTVVEQNPEFPGGEAGMKTFISTNLRYPEEARKQQIEGDVYVHYIVTKDGSIVQPKIIKGIGAGCDEEALRLVKAMPRYKPGAQSGTLVAVAYNQRIEFRLDGRTD</sequence>
<evidence type="ECO:0000256" key="10">
    <source>
        <dbReference type="SAM" id="MobiDB-lite"/>
    </source>
</evidence>
<evidence type="ECO:0000256" key="11">
    <source>
        <dbReference type="SAM" id="Phobius"/>
    </source>
</evidence>
<dbReference type="EMBL" id="WAEL01000001">
    <property type="protein sequence ID" value="NID09015.1"/>
    <property type="molecule type" value="Genomic_DNA"/>
</dbReference>
<comment type="subcellular location">
    <subcellularLocation>
        <location evidence="1">Cell inner membrane</location>
        <topology evidence="1">Single-pass membrane protein</topology>
        <orientation evidence="1">Periplasmic side</orientation>
    </subcellularLocation>
</comment>
<dbReference type="PANTHER" id="PTHR33446">
    <property type="entry name" value="PROTEIN TONB-RELATED"/>
    <property type="match status" value="1"/>
</dbReference>
<keyword evidence="14" id="KW-1185">Reference proteome</keyword>
<evidence type="ECO:0000256" key="6">
    <source>
        <dbReference type="ARBA" id="ARBA00022692"/>
    </source>
</evidence>
<comment type="similarity">
    <text evidence="2">Belongs to the TonB family.</text>
</comment>
<evidence type="ECO:0000256" key="5">
    <source>
        <dbReference type="ARBA" id="ARBA00022519"/>
    </source>
</evidence>
<evidence type="ECO:0000256" key="1">
    <source>
        <dbReference type="ARBA" id="ARBA00004383"/>
    </source>
</evidence>
<protein>
    <submittedName>
        <fullName evidence="13">Energy transducer TonB</fullName>
    </submittedName>
</protein>
<dbReference type="NCBIfam" id="TIGR01352">
    <property type="entry name" value="tonB_Cterm"/>
    <property type="match status" value="1"/>
</dbReference>
<keyword evidence="6 11" id="KW-0812">Transmembrane</keyword>
<dbReference type="PROSITE" id="PS52015">
    <property type="entry name" value="TONB_CTD"/>
    <property type="match status" value="1"/>
</dbReference>
<keyword evidence="4" id="KW-1003">Cell membrane</keyword>
<keyword evidence="5" id="KW-0997">Cell inner membrane</keyword>
<keyword evidence="3" id="KW-0813">Transport</keyword>
<evidence type="ECO:0000256" key="3">
    <source>
        <dbReference type="ARBA" id="ARBA00022448"/>
    </source>
</evidence>
<evidence type="ECO:0000256" key="7">
    <source>
        <dbReference type="ARBA" id="ARBA00022927"/>
    </source>
</evidence>